<evidence type="ECO:0000256" key="1">
    <source>
        <dbReference type="SAM" id="MobiDB-lite"/>
    </source>
</evidence>
<dbReference type="SMART" id="SM00671">
    <property type="entry name" value="SEL1"/>
    <property type="match status" value="1"/>
</dbReference>
<dbReference type="Gene3D" id="1.25.40.10">
    <property type="entry name" value="Tetratricopeptide repeat domain"/>
    <property type="match status" value="1"/>
</dbReference>
<feature type="region of interest" description="Disordered" evidence="1">
    <location>
        <begin position="119"/>
        <end position="154"/>
    </location>
</feature>
<dbReference type="InterPro" id="IPR002477">
    <property type="entry name" value="Peptidoglycan-bd-like"/>
</dbReference>
<dbReference type="Proteomes" id="UP000326202">
    <property type="component" value="Chromosome"/>
</dbReference>
<dbReference type="InterPro" id="IPR036366">
    <property type="entry name" value="PGBDSf"/>
</dbReference>
<evidence type="ECO:0000313" key="4">
    <source>
        <dbReference type="EMBL" id="QEX19429.1"/>
    </source>
</evidence>
<feature type="signal peptide" evidence="2">
    <location>
        <begin position="1"/>
        <end position="23"/>
    </location>
</feature>
<feature type="domain" description="Peptidoglycan binding-like" evidence="3">
    <location>
        <begin position="155"/>
        <end position="207"/>
    </location>
</feature>
<feature type="region of interest" description="Disordered" evidence="1">
    <location>
        <begin position="226"/>
        <end position="253"/>
    </location>
</feature>
<proteinExistence type="predicted"/>
<dbReference type="InterPro" id="IPR011990">
    <property type="entry name" value="TPR-like_helical_dom_sf"/>
</dbReference>
<accession>A0A5J6MQ07</accession>
<dbReference type="Gene3D" id="1.10.101.10">
    <property type="entry name" value="PGBD-like superfamily/PGBD"/>
    <property type="match status" value="2"/>
</dbReference>
<feature type="chain" id="PRO_5023829345" description="Peptidoglycan binding-like domain-containing protein" evidence="2">
    <location>
        <begin position="24"/>
        <end position="334"/>
    </location>
</feature>
<keyword evidence="2" id="KW-0732">Signal</keyword>
<dbReference type="AlphaFoldDB" id="A0A5J6MQ07"/>
<dbReference type="InterPro" id="IPR036365">
    <property type="entry name" value="PGBD-like_sf"/>
</dbReference>
<name>A0A5J6MQ07_9PROT</name>
<dbReference type="SUPFAM" id="SSF47090">
    <property type="entry name" value="PGBD-like"/>
    <property type="match status" value="2"/>
</dbReference>
<evidence type="ECO:0000256" key="2">
    <source>
        <dbReference type="SAM" id="SignalP"/>
    </source>
</evidence>
<gene>
    <name evidence="4" type="ORF">FRZ44_47420</name>
</gene>
<evidence type="ECO:0000313" key="5">
    <source>
        <dbReference type="Proteomes" id="UP000326202"/>
    </source>
</evidence>
<sequence length="334" mass="35473">MRRRRLAALFAAGVSLASLGFGAAARADFYDGMTAYQNHDYTAAMQELAPLAEQGDARAQALVGAMYRDGQAVPQDYVLAHQWLNLAAAGGQQDAARARDELAERMEPSQIAEAQQLARAWRPSEAVASNETDAGGDAVPTGADAPPEGPLTPTQISDLQWQLAIHGYDPGTADGVVGWQTQQAIADYQRDANLPVDGQPSAALLSHLQYNNPPVRSARMLASLGNGTAPTATQQQQPAVASGYDNGTTDGDHGSVPISPDLLFIYTTSVQQALQAKGYRPGIADGKLGPRTRAAIRRYQQDYGLPVTGEVSLALINHLRLITGFPVGYPQSQI</sequence>
<organism evidence="4 5">
    <name type="scientific">Hypericibacter terrae</name>
    <dbReference type="NCBI Taxonomy" id="2602015"/>
    <lineage>
        <taxon>Bacteria</taxon>
        <taxon>Pseudomonadati</taxon>
        <taxon>Pseudomonadota</taxon>
        <taxon>Alphaproteobacteria</taxon>
        <taxon>Rhodospirillales</taxon>
        <taxon>Dongiaceae</taxon>
        <taxon>Hypericibacter</taxon>
    </lineage>
</organism>
<evidence type="ECO:0000259" key="3">
    <source>
        <dbReference type="Pfam" id="PF01471"/>
    </source>
</evidence>
<feature type="compositionally biased region" description="Low complexity" evidence="1">
    <location>
        <begin position="228"/>
        <end position="239"/>
    </location>
</feature>
<dbReference type="KEGG" id="htq:FRZ44_47420"/>
<protein>
    <recommendedName>
        <fullName evidence="3">Peptidoglycan binding-like domain-containing protein</fullName>
    </recommendedName>
</protein>
<dbReference type="EMBL" id="CP042906">
    <property type="protein sequence ID" value="QEX19429.1"/>
    <property type="molecule type" value="Genomic_DNA"/>
</dbReference>
<dbReference type="SUPFAM" id="SSF81901">
    <property type="entry name" value="HCP-like"/>
    <property type="match status" value="1"/>
</dbReference>
<feature type="domain" description="Peptidoglycan binding-like" evidence="3">
    <location>
        <begin position="269"/>
        <end position="318"/>
    </location>
</feature>
<reference evidence="4 5" key="1">
    <citation type="submission" date="2019-08" db="EMBL/GenBank/DDBJ databases">
        <title>Hyperibacter terrae gen. nov., sp. nov. and Hyperibacter viscosus sp. nov., two new members in the family Rhodospirillaceae isolated from the rhizosphere of Hypericum perforatum.</title>
        <authorList>
            <person name="Noviana Z."/>
        </authorList>
    </citation>
    <scope>NUCLEOTIDE SEQUENCE [LARGE SCALE GENOMIC DNA]</scope>
    <source>
        <strain evidence="4 5">R5913</strain>
    </source>
</reference>
<dbReference type="InterPro" id="IPR006597">
    <property type="entry name" value="Sel1-like"/>
</dbReference>
<dbReference type="Pfam" id="PF01471">
    <property type="entry name" value="PG_binding_1"/>
    <property type="match status" value="2"/>
</dbReference>
<keyword evidence="5" id="KW-1185">Reference proteome</keyword>